<proteinExistence type="predicted"/>
<dbReference type="RefSeq" id="WP_202676520.1">
    <property type="nucleotide sequence ID" value="NZ_CP068595.1"/>
</dbReference>
<dbReference type="EMBL" id="CP068595">
    <property type="protein sequence ID" value="QQZ59704.1"/>
    <property type="molecule type" value="Genomic_DNA"/>
</dbReference>
<gene>
    <name evidence="1" type="ORF">JI735_24290</name>
</gene>
<accession>A0A974P940</accession>
<name>A0A974P940_9BACL</name>
<evidence type="ECO:0000313" key="2">
    <source>
        <dbReference type="Proteomes" id="UP000595841"/>
    </source>
</evidence>
<dbReference type="KEGG" id="pson:JI735_24290"/>
<keyword evidence="2" id="KW-1185">Reference proteome</keyword>
<dbReference type="Proteomes" id="UP000595841">
    <property type="component" value="Chromosome"/>
</dbReference>
<organism evidence="1 2">
    <name type="scientific">Paenibacillus sonchi</name>
    <dbReference type="NCBI Taxonomy" id="373687"/>
    <lineage>
        <taxon>Bacteria</taxon>
        <taxon>Bacillati</taxon>
        <taxon>Bacillota</taxon>
        <taxon>Bacilli</taxon>
        <taxon>Bacillales</taxon>
        <taxon>Paenibacillaceae</taxon>
        <taxon>Paenibacillus</taxon>
        <taxon>Paenibacillus sonchi group</taxon>
    </lineage>
</organism>
<dbReference type="AlphaFoldDB" id="A0A974P940"/>
<sequence>MPRIERIRITGLKYEKMLKKYDDMVLDLSNEEGPANTLITLMNGGGKGVLLQSIFQLLIPKAAWGKDNENQVEAFFHNHKKQLKPYTFHVAIEWRLDNSDRNEYMTTGIAMTAHSSVDQLEIKVDYLLYALLDYEEHAELTLSTLPLYDTDAGGPVSFESIQQFVRDHRGKWLPLEATARI</sequence>
<reference evidence="1 2" key="1">
    <citation type="submission" date="2021-01" db="EMBL/GenBank/DDBJ databases">
        <title>Whole genome sequence of Paenibacillus sonchi LMG 24727 for comparative genomics.</title>
        <authorList>
            <person name="Lee G."/>
            <person name="Kim M.-J."/>
            <person name="Lim K."/>
            <person name="Shin J.-H."/>
        </authorList>
    </citation>
    <scope>NUCLEOTIDE SEQUENCE [LARGE SCALE GENOMIC DNA]</scope>
    <source>
        <strain evidence="1 2">LMG 24727</strain>
    </source>
</reference>
<evidence type="ECO:0000313" key="1">
    <source>
        <dbReference type="EMBL" id="QQZ59704.1"/>
    </source>
</evidence>
<protein>
    <submittedName>
        <fullName evidence="1">Uncharacterized protein</fullName>
    </submittedName>
</protein>